<organism evidence="1 2">
    <name type="scientific">Meiothermus hypogaeus NBRC 106114</name>
    <dbReference type="NCBI Taxonomy" id="1227553"/>
    <lineage>
        <taxon>Bacteria</taxon>
        <taxon>Thermotogati</taxon>
        <taxon>Deinococcota</taxon>
        <taxon>Deinococci</taxon>
        <taxon>Thermales</taxon>
        <taxon>Thermaceae</taxon>
        <taxon>Meiothermus</taxon>
    </lineage>
</organism>
<dbReference type="Proteomes" id="UP000321197">
    <property type="component" value="Unassembled WGS sequence"/>
</dbReference>
<evidence type="ECO:0000313" key="2">
    <source>
        <dbReference type="Proteomes" id="UP000321197"/>
    </source>
</evidence>
<gene>
    <name evidence="1" type="ORF">MHY01S_28750</name>
</gene>
<dbReference type="RefSeq" id="WP_119342172.1">
    <property type="nucleotide sequence ID" value="NZ_BJXL01000122.1"/>
</dbReference>
<comment type="caution">
    <text evidence="1">The sequence shown here is derived from an EMBL/GenBank/DDBJ whole genome shotgun (WGS) entry which is preliminary data.</text>
</comment>
<sequence>MRLFWLLLILALSTFWFIRDVRARPIAHPPGVLAPQAPYQAPLNSWSEVRLEKPGYQFRPVAYFELEARVLSKRLYRYDAAAAISPVDLALGWGRMSDTAVISKLNIRQSDRFYFYSWSQEPPIPPAEIVVSSANMHLIPANDNIRERLERVKPGNLVKIKGYLVNVSGPDGFFWKTSTIRHDTGNGACEIVWVADLIVK</sequence>
<name>A0A511R521_9DEIN</name>
<dbReference type="OrthoDB" id="6706661at2"/>
<dbReference type="EMBL" id="BJXL01000122">
    <property type="protein sequence ID" value="GEM84709.1"/>
    <property type="molecule type" value="Genomic_DNA"/>
</dbReference>
<reference evidence="1 2" key="1">
    <citation type="submission" date="2019-07" db="EMBL/GenBank/DDBJ databases">
        <title>Whole genome shotgun sequence of Meiothermus hypogaeus NBRC 106114.</title>
        <authorList>
            <person name="Hosoyama A."/>
            <person name="Uohara A."/>
            <person name="Ohji S."/>
            <person name="Ichikawa N."/>
        </authorList>
    </citation>
    <scope>NUCLEOTIDE SEQUENCE [LARGE SCALE GENOMIC DNA]</scope>
    <source>
        <strain evidence="1 2">NBRC 106114</strain>
    </source>
</reference>
<evidence type="ECO:0000313" key="1">
    <source>
        <dbReference type="EMBL" id="GEM84709.1"/>
    </source>
</evidence>
<accession>A0A511R521</accession>
<dbReference type="AlphaFoldDB" id="A0A511R521"/>
<protein>
    <submittedName>
        <fullName evidence="1">Uncharacterized protein</fullName>
    </submittedName>
</protein>
<proteinExistence type="predicted"/>